<organism evidence="3 4">
    <name type="scientific">Colletotrichum sojae</name>
    <dbReference type="NCBI Taxonomy" id="2175907"/>
    <lineage>
        <taxon>Eukaryota</taxon>
        <taxon>Fungi</taxon>
        <taxon>Dikarya</taxon>
        <taxon>Ascomycota</taxon>
        <taxon>Pezizomycotina</taxon>
        <taxon>Sordariomycetes</taxon>
        <taxon>Hypocreomycetidae</taxon>
        <taxon>Glomerellales</taxon>
        <taxon>Glomerellaceae</taxon>
        <taxon>Colletotrichum</taxon>
        <taxon>Colletotrichum orchidearum species complex</taxon>
    </lineage>
</organism>
<dbReference type="PANTHER" id="PTHR10622:SF10">
    <property type="entry name" value="HET DOMAIN-CONTAINING PROTEIN"/>
    <property type="match status" value="1"/>
</dbReference>
<accession>A0A8H6IUG3</accession>
<feature type="domain" description="DUF8212" evidence="2">
    <location>
        <begin position="229"/>
        <end position="260"/>
    </location>
</feature>
<gene>
    <name evidence="3" type="ORF">CSOJ01_12661</name>
</gene>
<sequence>MRLIRASSIYNDQESIELVDFMPNLVPHYAILSHTWESNEVVYADIRNHTASSKTAFRKVRYSCVQTIADGLEYIWIDSCCIDKSSSAELSEAINSMYEWYRKSDICYGYLTGVSSTVDTSKTDGEFAGCQWFTRGWTLQELLAPTDMVFFSDDWVKIGEKSTLSRPLSVITGIDEDILAGLKALGSASVAKRMSWAAHRNTTRPEDVAYCLMGLFGVNMPMLYGEGGKAFLRLQEEIMKESDDQSLFAWVDLSASTETYHGLLARSPLNFAYSNSIMPYQDWEPRPPYSMSNRGLRIDLPLTHRGENLYAAALDCPAPPDYEDSSFLAIYLKRIPHSKQQFARVRVNQFAKLQDRMGQERGGLQTIFVRQNFNGVADEEAVYPQHIIQLGCGPPRDEYRLADVITPVTPDMGRSHVVLSSRRRANRIEAKGKSVAFRTPKGAGQLAGAVTFVRPDGSKVLVMLGSADGLKVGVHAQELPHILPDSDPAEKSQEDKQKLDFNHLKQIFKPLPAGRDIYLQYSKVRVEIETTIADSCKYLMTDILIEPINEPWDPSATVDIAVRMYGEHTGRQNRVEAVDAEQGKQKKLSVWRRMVT</sequence>
<feature type="domain" description="Heterokaryon incompatibility" evidence="1">
    <location>
        <begin position="29"/>
        <end position="117"/>
    </location>
</feature>
<evidence type="ECO:0000259" key="2">
    <source>
        <dbReference type="Pfam" id="PF26640"/>
    </source>
</evidence>
<name>A0A8H6IUG3_9PEZI</name>
<evidence type="ECO:0000313" key="4">
    <source>
        <dbReference type="Proteomes" id="UP000652219"/>
    </source>
</evidence>
<dbReference type="InterPro" id="IPR010730">
    <property type="entry name" value="HET"/>
</dbReference>
<keyword evidence="4" id="KW-1185">Reference proteome</keyword>
<dbReference type="Pfam" id="PF26640">
    <property type="entry name" value="DUF8212"/>
    <property type="match status" value="1"/>
</dbReference>
<dbReference type="InterPro" id="IPR058525">
    <property type="entry name" value="DUF8212"/>
</dbReference>
<dbReference type="EMBL" id="WIGN01000333">
    <property type="protein sequence ID" value="KAF6798772.1"/>
    <property type="molecule type" value="Genomic_DNA"/>
</dbReference>
<reference evidence="3 4" key="1">
    <citation type="journal article" date="2020" name="Phytopathology">
        <title>Genome Sequence Resources of Colletotrichum truncatum, C. plurivorum, C. musicola, and C. sojae: Four Species Pathogenic to Soybean (Glycine max).</title>
        <authorList>
            <person name="Rogerio F."/>
            <person name="Boufleur T.R."/>
            <person name="Ciampi-Guillardi M."/>
            <person name="Sukno S.A."/>
            <person name="Thon M.R."/>
            <person name="Massola Junior N.S."/>
            <person name="Baroncelli R."/>
        </authorList>
    </citation>
    <scope>NUCLEOTIDE SEQUENCE [LARGE SCALE GENOMIC DNA]</scope>
    <source>
        <strain evidence="3 4">LFN0009</strain>
    </source>
</reference>
<dbReference type="PANTHER" id="PTHR10622">
    <property type="entry name" value="HET DOMAIN-CONTAINING PROTEIN"/>
    <property type="match status" value="1"/>
</dbReference>
<comment type="caution">
    <text evidence="3">The sequence shown here is derived from an EMBL/GenBank/DDBJ whole genome shotgun (WGS) entry which is preliminary data.</text>
</comment>
<evidence type="ECO:0000313" key="3">
    <source>
        <dbReference type="EMBL" id="KAF6798772.1"/>
    </source>
</evidence>
<dbReference type="Pfam" id="PF06985">
    <property type="entry name" value="HET"/>
    <property type="match status" value="1"/>
</dbReference>
<protein>
    <submittedName>
        <fullName evidence="3">HET domain-containing protein</fullName>
    </submittedName>
</protein>
<dbReference type="Proteomes" id="UP000652219">
    <property type="component" value="Unassembled WGS sequence"/>
</dbReference>
<evidence type="ECO:0000259" key="1">
    <source>
        <dbReference type="Pfam" id="PF06985"/>
    </source>
</evidence>
<dbReference type="AlphaFoldDB" id="A0A8H6IUG3"/>
<proteinExistence type="predicted"/>